<dbReference type="RefSeq" id="WP_153737890.1">
    <property type="nucleotide sequence ID" value="NZ_WJNG01000015.1"/>
</dbReference>
<keyword evidence="5 7" id="KW-0520">NAD</keyword>
<dbReference type="EMBL" id="WJNG01000015">
    <property type="protein sequence ID" value="MRH44284.1"/>
    <property type="molecule type" value="Genomic_DNA"/>
</dbReference>
<name>A0A6A8DF98_9BACI</name>
<evidence type="ECO:0000313" key="10">
    <source>
        <dbReference type="EMBL" id="MRH44284.1"/>
    </source>
</evidence>
<evidence type="ECO:0000256" key="2">
    <source>
        <dbReference type="ARBA" id="ARBA00012939"/>
    </source>
</evidence>
<dbReference type="PANTHER" id="PTHR30524:SF0">
    <property type="entry name" value="ALTRONATE OXIDOREDUCTASE-RELATED"/>
    <property type="match status" value="1"/>
</dbReference>
<dbReference type="GO" id="GO:0005829">
    <property type="term" value="C:cytosol"/>
    <property type="evidence" value="ECO:0007669"/>
    <property type="project" value="TreeGrafter"/>
</dbReference>
<accession>A0A6A8DF98</accession>
<protein>
    <recommendedName>
        <fullName evidence="3 7">Mannitol-1-phosphate 5-dehydrogenase</fullName>
        <ecNumber evidence="2 7">1.1.1.17</ecNumber>
    </recommendedName>
</protein>
<dbReference type="Gene3D" id="1.10.1040.10">
    <property type="entry name" value="N-(1-d-carboxylethyl)-l-norvaline Dehydrogenase, domain 2"/>
    <property type="match status" value="1"/>
</dbReference>
<feature type="domain" description="Mannitol dehydrogenase C-terminal" evidence="9">
    <location>
        <begin position="203"/>
        <end position="348"/>
    </location>
</feature>
<dbReference type="EC" id="1.1.1.17" evidence="2 7"/>
<evidence type="ECO:0000256" key="4">
    <source>
        <dbReference type="ARBA" id="ARBA00023002"/>
    </source>
</evidence>
<evidence type="ECO:0000259" key="9">
    <source>
        <dbReference type="Pfam" id="PF08125"/>
    </source>
</evidence>
<comment type="similarity">
    <text evidence="1 7">Belongs to the mannitol dehydrogenase family.</text>
</comment>
<dbReference type="GO" id="GO:0008926">
    <property type="term" value="F:mannitol-1-phosphate 5-dehydrogenase activity"/>
    <property type="evidence" value="ECO:0007669"/>
    <property type="project" value="UniProtKB-UniRule"/>
</dbReference>
<dbReference type="InterPro" id="IPR008927">
    <property type="entry name" value="6-PGluconate_DH-like_C_sf"/>
</dbReference>
<dbReference type="Proteomes" id="UP000799092">
    <property type="component" value="Unassembled WGS sequence"/>
</dbReference>
<dbReference type="NCBIfam" id="NF002646">
    <property type="entry name" value="PRK02318.1-2"/>
    <property type="match status" value="1"/>
</dbReference>
<keyword evidence="4 7" id="KW-0560">Oxidoreductase</keyword>
<dbReference type="HAMAP" id="MF_00196">
    <property type="entry name" value="Mannitol_dehydrog"/>
    <property type="match status" value="1"/>
</dbReference>
<dbReference type="Gene3D" id="3.40.50.720">
    <property type="entry name" value="NAD(P)-binding Rossmann-like Domain"/>
    <property type="match status" value="1"/>
</dbReference>
<dbReference type="NCBIfam" id="NF002649">
    <property type="entry name" value="PRK02318.2-1"/>
    <property type="match status" value="1"/>
</dbReference>
<dbReference type="PROSITE" id="PS00974">
    <property type="entry name" value="MANNITOL_DHGENASE"/>
    <property type="match status" value="1"/>
</dbReference>
<evidence type="ECO:0000256" key="7">
    <source>
        <dbReference type="HAMAP-Rule" id="MF_00196"/>
    </source>
</evidence>
<dbReference type="NCBIfam" id="NF002652">
    <property type="entry name" value="PRK02318.2-5"/>
    <property type="match status" value="1"/>
</dbReference>
<dbReference type="GO" id="GO:0019592">
    <property type="term" value="P:mannitol catabolic process"/>
    <property type="evidence" value="ECO:0007669"/>
    <property type="project" value="TreeGrafter"/>
</dbReference>
<dbReference type="NCBIfam" id="NF002650">
    <property type="entry name" value="PRK02318.2-2"/>
    <property type="match status" value="1"/>
</dbReference>
<keyword evidence="11" id="KW-1185">Reference proteome</keyword>
<evidence type="ECO:0000256" key="1">
    <source>
        <dbReference type="ARBA" id="ARBA00006541"/>
    </source>
</evidence>
<feature type="domain" description="Mannitol dehydrogenase N-terminal" evidence="8">
    <location>
        <begin position="2"/>
        <end position="197"/>
    </location>
</feature>
<dbReference type="SUPFAM" id="SSF51735">
    <property type="entry name" value="NAD(P)-binding Rossmann-fold domains"/>
    <property type="match status" value="1"/>
</dbReference>
<dbReference type="InterPro" id="IPR013131">
    <property type="entry name" value="Mannitol_DH_N"/>
</dbReference>
<dbReference type="PANTHER" id="PTHR30524">
    <property type="entry name" value="MANNITOL-1-PHOSPHATE 5-DEHYDROGENASE"/>
    <property type="match status" value="1"/>
</dbReference>
<dbReference type="InterPro" id="IPR000669">
    <property type="entry name" value="Mannitol_DH"/>
</dbReference>
<comment type="catalytic activity">
    <reaction evidence="6 7">
        <text>D-mannitol 1-phosphate + NAD(+) = beta-D-fructose 6-phosphate + NADH + H(+)</text>
        <dbReference type="Rhea" id="RHEA:19661"/>
        <dbReference type="ChEBI" id="CHEBI:15378"/>
        <dbReference type="ChEBI" id="CHEBI:57540"/>
        <dbReference type="ChEBI" id="CHEBI:57634"/>
        <dbReference type="ChEBI" id="CHEBI:57945"/>
        <dbReference type="ChEBI" id="CHEBI:61381"/>
        <dbReference type="EC" id="1.1.1.17"/>
    </reaction>
</comment>
<dbReference type="InterPro" id="IPR013118">
    <property type="entry name" value="Mannitol_DH_C"/>
</dbReference>
<sequence length="384" mass="43027">MLAVHFGAGNIGRGFIGALLSKSDFTINFVDVNKDVIDALNEKQQYKVVLADENKEELLVKNVSGINSLANPEQVIEAIEKADIVTTAVGPNVLPIIAEIIAKGLTQRKSITDRPLNIIACENMIGASTLLKEKVFEHLTDQEQAEFVKLYGFPDSAVDRIVPNQVNEDLLTVSVEPYYEWIVEDTEIKGNKPAIDGLTYVNDLTPYIERKLFTVNTGHAVAAYLGHFLDYKTIKEAMDTELIQDWVKGALNESGEALIHMYQFEKENHQAYITKILNRFVNPYISDEVTRVGRGPIRKLGGNDRLIRPASLYLEKVKKEPIYLAQAIAAALMYKNDQDEEAVTLQQQVEEKGYEQTLREISGLSGDHPLIPVVMNQLEQLKNK</sequence>
<dbReference type="SUPFAM" id="SSF48179">
    <property type="entry name" value="6-phosphogluconate dehydrogenase C-terminal domain-like"/>
    <property type="match status" value="1"/>
</dbReference>
<evidence type="ECO:0000256" key="3">
    <source>
        <dbReference type="ARBA" id="ARBA00016219"/>
    </source>
</evidence>
<reference evidence="10" key="1">
    <citation type="submission" date="2019-11" db="EMBL/GenBank/DDBJ databases">
        <authorList>
            <person name="Li J."/>
        </authorList>
    </citation>
    <scope>NUCLEOTIDE SEQUENCE</scope>
    <source>
        <strain evidence="10">B6B</strain>
    </source>
</reference>
<dbReference type="InterPro" id="IPR013328">
    <property type="entry name" value="6PGD_dom2"/>
</dbReference>
<proteinExistence type="inferred from homology"/>
<dbReference type="PRINTS" id="PR00084">
    <property type="entry name" value="MTLDHDRGNASE"/>
</dbReference>
<dbReference type="OrthoDB" id="271711at2"/>
<dbReference type="Pfam" id="PF08125">
    <property type="entry name" value="Mannitol_dh_C"/>
    <property type="match status" value="1"/>
</dbReference>
<evidence type="ECO:0000256" key="5">
    <source>
        <dbReference type="ARBA" id="ARBA00023027"/>
    </source>
</evidence>
<gene>
    <name evidence="7" type="primary">mtlD</name>
    <name evidence="10" type="ORF">GH741_16695</name>
</gene>
<dbReference type="InterPro" id="IPR036291">
    <property type="entry name" value="NAD(P)-bd_dom_sf"/>
</dbReference>
<comment type="caution">
    <text evidence="10">The sequence shown here is derived from an EMBL/GenBank/DDBJ whole genome shotgun (WGS) entry which is preliminary data.</text>
</comment>
<dbReference type="AlphaFoldDB" id="A0A6A8DF98"/>
<evidence type="ECO:0000313" key="11">
    <source>
        <dbReference type="Proteomes" id="UP000799092"/>
    </source>
</evidence>
<organism evidence="10 11">
    <name type="scientific">Aquibacillus halophilus</name>
    <dbReference type="NCBI Taxonomy" id="930132"/>
    <lineage>
        <taxon>Bacteria</taxon>
        <taxon>Bacillati</taxon>
        <taxon>Bacillota</taxon>
        <taxon>Bacilli</taxon>
        <taxon>Bacillales</taxon>
        <taxon>Bacillaceae</taxon>
        <taxon>Aquibacillus</taxon>
    </lineage>
</organism>
<dbReference type="InterPro" id="IPR023028">
    <property type="entry name" value="Mannitol_1_phos_5_DH"/>
</dbReference>
<feature type="binding site" evidence="7">
    <location>
        <begin position="3"/>
        <end position="14"/>
    </location>
    <ligand>
        <name>NAD(+)</name>
        <dbReference type="ChEBI" id="CHEBI:57540"/>
    </ligand>
</feature>
<dbReference type="Pfam" id="PF01232">
    <property type="entry name" value="Mannitol_dh"/>
    <property type="match status" value="1"/>
</dbReference>
<evidence type="ECO:0000256" key="6">
    <source>
        <dbReference type="ARBA" id="ARBA00048615"/>
    </source>
</evidence>
<dbReference type="InterPro" id="IPR023027">
    <property type="entry name" value="Mannitol_DH_CS"/>
</dbReference>
<dbReference type="NCBIfam" id="NF002647">
    <property type="entry name" value="PRK02318.1-3"/>
    <property type="match status" value="1"/>
</dbReference>
<evidence type="ECO:0000259" key="8">
    <source>
        <dbReference type="Pfam" id="PF01232"/>
    </source>
</evidence>